<organism evidence="1">
    <name type="scientific">marine sediment metagenome</name>
    <dbReference type="NCBI Taxonomy" id="412755"/>
    <lineage>
        <taxon>unclassified sequences</taxon>
        <taxon>metagenomes</taxon>
        <taxon>ecological metagenomes</taxon>
    </lineage>
</organism>
<comment type="caution">
    <text evidence="1">The sequence shown here is derived from an EMBL/GenBank/DDBJ whole genome shotgun (WGS) entry which is preliminary data.</text>
</comment>
<dbReference type="InterPro" id="IPR037171">
    <property type="entry name" value="NagB/RpiA_transferase-like"/>
</dbReference>
<sequence>MSKTYTDVEQMICLSSRLIEDNRTVFVGYGMPQIAAILAQKLYSPNICQVYEYGAIGPEVATPFKRNMMADARNSYRSFSWMSMNRMMAQAQM</sequence>
<proteinExistence type="predicted"/>
<gene>
    <name evidence="1" type="ORF">S01H1_54132</name>
</gene>
<accession>X0VAU6</accession>
<dbReference type="AlphaFoldDB" id="X0VAU6"/>
<protein>
    <submittedName>
        <fullName evidence="1">Uncharacterized protein</fullName>
    </submittedName>
</protein>
<name>X0VAU6_9ZZZZ</name>
<feature type="non-terminal residue" evidence="1">
    <location>
        <position position="93"/>
    </location>
</feature>
<dbReference type="SUPFAM" id="SSF100950">
    <property type="entry name" value="NagB/RpiA/CoA transferase-like"/>
    <property type="match status" value="1"/>
</dbReference>
<reference evidence="1" key="1">
    <citation type="journal article" date="2014" name="Front. Microbiol.">
        <title>High frequency of phylogenetically diverse reductive dehalogenase-homologous genes in deep subseafloor sedimentary metagenomes.</title>
        <authorList>
            <person name="Kawai M."/>
            <person name="Futagami T."/>
            <person name="Toyoda A."/>
            <person name="Takaki Y."/>
            <person name="Nishi S."/>
            <person name="Hori S."/>
            <person name="Arai W."/>
            <person name="Tsubouchi T."/>
            <person name="Morono Y."/>
            <person name="Uchiyama I."/>
            <person name="Ito T."/>
            <person name="Fujiyama A."/>
            <person name="Inagaki F."/>
            <person name="Takami H."/>
        </authorList>
    </citation>
    <scope>NUCLEOTIDE SEQUENCE</scope>
    <source>
        <strain evidence="1">Expedition CK06-06</strain>
    </source>
</reference>
<evidence type="ECO:0000313" key="1">
    <source>
        <dbReference type="EMBL" id="GAG15244.1"/>
    </source>
</evidence>
<dbReference type="EMBL" id="BARS01035105">
    <property type="protein sequence ID" value="GAG15244.1"/>
    <property type="molecule type" value="Genomic_DNA"/>
</dbReference>
<dbReference type="Gene3D" id="3.40.1080.10">
    <property type="entry name" value="Glutaconate Coenzyme A-transferase"/>
    <property type="match status" value="1"/>
</dbReference>